<dbReference type="Proteomes" id="UP000623440">
    <property type="component" value="Unassembled WGS sequence"/>
</dbReference>
<proteinExistence type="predicted"/>
<comment type="caution">
    <text evidence="1">The sequence shown here is derived from an EMBL/GenBank/DDBJ whole genome shotgun (WGS) entry which is preliminary data.</text>
</comment>
<organism evidence="1 2">
    <name type="scientific">Nostoc flagelliforme FACHB-838</name>
    <dbReference type="NCBI Taxonomy" id="2692904"/>
    <lineage>
        <taxon>Bacteria</taxon>
        <taxon>Bacillati</taxon>
        <taxon>Cyanobacteriota</taxon>
        <taxon>Cyanophyceae</taxon>
        <taxon>Nostocales</taxon>
        <taxon>Nostocaceae</taxon>
        <taxon>Nostoc</taxon>
    </lineage>
</organism>
<accession>A0ABR8E022</accession>
<dbReference type="EMBL" id="JACJSI010000124">
    <property type="protein sequence ID" value="MBD2533953.1"/>
    <property type="molecule type" value="Genomic_DNA"/>
</dbReference>
<sequence>MAWLNRIRIQRSIARIVLKHTRQGAAAVVKPNATQTVTISTIDPEQAFCKQIH</sequence>
<evidence type="ECO:0000313" key="1">
    <source>
        <dbReference type="EMBL" id="MBD2533953.1"/>
    </source>
</evidence>
<protein>
    <submittedName>
        <fullName evidence="1">Uncharacterized protein</fullName>
    </submittedName>
</protein>
<name>A0ABR8E022_9NOSO</name>
<keyword evidence="2" id="KW-1185">Reference proteome</keyword>
<evidence type="ECO:0000313" key="2">
    <source>
        <dbReference type="Proteomes" id="UP000623440"/>
    </source>
</evidence>
<gene>
    <name evidence="1" type="ORF">H6G97_32170</name>
</gene>
<reference evidence="1 2" key="1">
    <citation type="journal article" date="2020" name="ISME J.">
        <title>Comparative genomics reveals insights into cyanobacterial evolution and habitat adaptation.</title>
        <authorList>
            <person name="Chen M.Y."/>
            <person name="Teng W.K."/>
            <person name="Zhao L."/>
            <person name="Hu C.X."/>
            <person name="Zhou Y.K."/>
            <person name="Han B.P."/>
            <person name="Song L.R."/>
            <person name="Shu W.S."/>
        </authorList>
    </citation>
    <scope>NUCLEOTIDE SEQUENCE [LARGE SCALE GENOMIC DNA]</scope>
    <source>
        <strain evidence="1 2">FACHB-838</strain>
    </source>
</reference>